<dbReference type="Proteomes" id="UP000799291">
    <property type="component" value="Unassembled WGS sequence"/>
</dbReference>
<evidence type="ECO:0000313" key="3">
    <source>
        <dbReference type="Proteomes" id="UP000799291"/>
    </source>
</evidence>
<dbReference type="EMBL" id="MU005572">
    <property type="protein sequence ID" value="KAF2689271.1"/>
    <property type="molecule type" value="Genomic_DNA"/>
</dbReference>
<evidence type="ECO:0000313" key="2">
    <source>
        <dbReference type="EMBL" id="KAF2689271.1"/>
    </source>
</evidence>
<feature type="region of interest" description="Disordered" evidence="1">
    <location>
        <begin position="1"/>
        <end position="34"/>
    </location>
</feature>
<accession>A0A6G1JGA9</accession>
<sequence length="145" mass="16353">MRRTPLVPTRLGLSETGIPSARFGSSAPEDRFSPSSRSITYFLYGMPYSTHDLKPLPLPSQNPPPPHHKRHQLRNPQPKPPPHSSPHRHLVFLMSPQTPRPPFLQAPLHAPFPLASIPLPTQTKPFPTKADLPQQLHHQKPLPRK</sequence>
<name>A0A6G1JGA9_9PLEO</name>
<evidence type="ECO:0000256" key="1">
    <source>
        <dbReference type="SAM" id="MobiDB-lite"/>
    </source>
</evidence>
<reference evidence="2" key="1">
    <citation type="journal article" date="2020" name="Stud. Mycol.">
        <title>101 Dothideomycetes genomes: a test case for predicting lifestyles and emergence of pathogens.</title>
        <authorList>
            <person name="Haridas S."/>
            <person name="Albert R."/>
            <person name="Binder M."/>
            <person name="Bloem J."/>
            <person name="Labutti K."/>
            <person name="Salamov A."/>
            <person name="Andreopoulos B."/>
            <person name="Baker S."/>
            <person name="Barry K."/>
            <person name="Bills G."/>
            <person name="Bluhm B."/>
            <person name="Cannon C."/>
            <person name="Castanera R."/>
            <person name="Culley D."/>
            <person name="Daum C."/>
            <person name="Ezra D."/>
            <person name="Gonzalez J."/>
            <person name="Henrissat B."/>
            <person name="Kuo A."/>
            <person name="Liang C."/>
            <person name="Lipzen A."/>
            <person name="Lutzoni F."/>
            <person name="Magnuson J."/>
            <person name="Mondo S."/>
            <person name="Nolan M."/>
            <person name="Ohm R."/>
            <person name="Pangilinan J."/>
            <person name="Park H.-J."/>
            <person name="Ramirez L."/>
            <person name="Alfaro M."/>
            <person name="Sun H."/>
            <person name="Tritt A."/>
            <person name="Yoshinaga Y."/>
            <person name="Zwiers L.-H."/>
            <person name="Turgeon B."/>
            <person name="Goodwin S."/>
            <person name="Spatafora J."/>
            <person name="Crous P."/>
            <person name="Grigoriev I."/>
        </authorList>
    </citation>
    <scope>NUCLEOTIDE SEQUENCE</scope>
    <source>
        <strain evidence="2">CBS 122367</strain>
    </source>
</reference>
<keyword evidence="3" id="KW-1185">Reference proteome</keyword>
<gene>
    <name evidence="2" type="ORF">K458DRAFT_413564</name>
</gene>
<organism evidence="2 3">
    <name type="scientific">Lentithecium fluviatile CBS 122367</name>
    <dbReference type="NCBI Taxonomy" id="1168545"/>
    <lineage>
        <taxon>Eukaryota</taxon>
        <taxon>Fungi</taxon>
        <taxon>Dikarya</taxon>
        <taxon>Ascomycota</taxon>
        <taxon>Pezizomycotina</taxon>
        <taxon>Dothideomycetes</taxon>
        <taxon>Pleosporomycetidae</taxon>
        <taxon>Pleosporales</taxon>
        <taxon>Massarineae</taxon>
        <taxon>Lentitheciaceae</taxon>
        <taxon>Lentithecium</taxon>
    </lineage>
</organism>
<dbReference type="AlphaFoldDB" id="A0A6G1JGA9"/>
<proteinExistence type="predicted"/>
<feature type="compositionally biased region" description="Pro residues" evidence="1">
    <location>
        <begin position="56"/>
        <end position="65"/>
    </location>
</feature>
<feature type="region of interest" description="Disordered" evidence="1">
    <location>
        <begin position="52"/>
        <end position="145"/>
    </location>
</feature>
<protein>
    <submittedName>
        <fullName evidence="2">Uncharacterized protein</fullName>
    </submittedName>
</protein>